<dbReference type="SUPFAM" id="SSF46609">
    <property type="entry name" value="Fe,Mn superoxide dismutase (SOD), N-terminal domain"/>
    <property type="match status" value="1"/>
</dbReference>
<dbReference type="EMBL" id="LK052899">
    <property type="protein sequence ID" value="CDR44304.1"/>
    <property type="molecule type" value="Genomic_DNA"/>
</dbReference>
<gene>
    <name evidence="4" type="ORF">BON22_3949</name>
    <name evidence="3" type="ORF">CYFA0S_14e01838g</name>
</gene>
<dbReference type="VEuPathDB" id="FungiDB:BON22_3949"/>
<dbReference type="Pfam" id="PF02777">
    <property type="entry name" value="Sod_Fe_C"/>
    <property type="match status" value="2"/>
</dbReference>
<organism evidence="3">
    <name type="scientific">Cyberlindnera fabianii</name>
    <name type="common">Yeast</name>
    <name type="synonym">Hansenula fabianii</name>
    <dbReference type="NCBI Taxonomy" id="36022"/>
    <lineage>
        <taxon>Eukaryota</taxon>
        <taxon>Fungi</taxon>
        <taxon>Dikarya</taxon>
        <taxon>Ascomycota</taxon>
        <taxon>Saccharomycotina</taxon>
        <taxon>Saccharomycetes</taxon>
        <taxon>Phaffomycetales</taxon>
        <taxon>Phaffomycetaceae</taxon>
        <taxon>Cyberlindnera</taxon>
    </lineage>
</organism>
<reference evidence="4" key="3">
    <citation type="submission" date="2017-01" db="EMBL/GenBank/DDBJ databases">
        <authorList>
            <person name="Mah S.A."/>
            <person name="Swanson W.J."/>
            <person name="Moy G.W."/>
            <person name="Vacquier V.D."/>
        </authorList>
    </citation>
    <scope>NUCLEOTIDE SEQUENCE [LARGE SCALE GENOMIC DNA]</scope>
    <source>
        <strain evidence="4">65</strain>
    </source>
</reference>
<dbReference type="AlphaFoldDB" id="A0A061BBJ0"/>
<reference evidence="5" key="2">
    <citation type="journal article" date="2017" name="Genome Announc.">
        <title>Genome sequences of Cyberlindnera fabianii 65, Pichia kudriavzevii 129, and Saccharomyces cerevisiae 131 isolated from fermented masau fruits in Zimbabwe.</title>
        <authorList>
            <person name="van Rijswijck I.M.H."/>
            <person name="Derks M.F.L."/>
            <person name="Abee T."/>
            <person name="de Ridder D."/>
            <person name="Smid E.J."/>
        </authorList>
    </citation>
    <scope>NUCLEOTIDE SEQUENCE [LARGE SCALE GENOMIC DNA]</scope>
    <source>
        <strain evidence="5">65</strain>
    </source>
</reference>
<feature type="domain" description="Manganese/iron superoxide dismutase C-terminal" evidence="2">
    <location>
        <begin position="100"/>
        <end position="158"/>
    </location>
</feature>
<dbReference type="PANTHER" id="PTHR43595">
    <property type="entry name" value="37S RIBOSOMAL PROTEIN S26, MITOCHONDRIAL"/>
    <property type="match status" value="1"/>
</dbReference>
<evidence type="ECO:0000256" key="1">
    <source>
        <dbReference type="ARBA" id="ARBA00037226"/>
    </source>
</evidence>
<accession>A0A061BBJ0</accession>
<comment type="function">
    <text evidence="1">Component of the mitochondrial ribosome (mitoribosome), a dedicated translation machinery responsible for the synthesis of mitochondrial genome-encoded proteins, including at least some of the essential transmembrane subunits of the mitochondrial respiratory chain. The mitoribosomes are attached to the mitochondrial inner membrane and translation products are cotranslationally integrated into the membrane.</text>
</comment>
<dbReference type="GO" id="GO:0005737">
    <property type="term" value="C:cytoplasm"/>
    <property type="evidence" value="ECO:0007669"/>
    <property type="project" value="TreeGrafter"/>
</dbReference>
<dbReference type="InterPro" id="IPR036314">
    <property type="entry name" value="SOD_C_sf"/>
</dbReference>
<evidence type="ECO:0000313" key="5">
    <source>
        <dbReference type="Proteomes" id="UP000189513"/>
    </source>
</evidence>
<dbReference type="InterPro" id="IPR036324">
    <property type="entry name" value="Mn/Fe_SOD_N_sf"/>
</dbReference>
<dbReference type="Proteomes" id="UP000189513">
    <property type="component" value="Unassembled WGS sequence"/>
</dbReference>
<dbReference type="GO" id="GO:0046872">
    <property type="term" value="F:metal ion binding"/>
    <property type="evidence" value="ECO:0007669"/>
    <property type="project" value="InterPro"/>
</dbReference>
<dbReference type="InterPro" id="IPR019832">
    <property type="entry name" value="Mn/Fe_SOD_C"/>
</dbReference>
<reference evidence="3" key="1">
    <citation type="journal article" date="2014" name="Genome Announc.">
        <title>Genome sequence of the yeast Cyberlindnera fabianii (Hansenula fabianii).</title>
        <authorList>
            <person name="Freel K.C."/>
            <person name="Sarilar V."/>
            <person name="Neuveglise C."/>
            <person name="Devillers H."/>
            <person name="Friedrich A."/>
            <person name="Schacherer J."/>
        </authorList>
    </citation>
    <scope>NUCLEOTIDE SEQUENCE</scope>
    <source>
        <strain evidence="3">YJS4271</strain>
    </source>
</reference>
<dbReference type="GO" id="GO:0004784">
    <property type="term" value="F:superoxide dismutase activity"/>
    <property type="evidence" value="ECO:0007669"/>
    <property type="project" value="InterPro"/>
</dbReference>
<dbReference type="OMA" id="MTAREPN"/>
<protein>
    <submittedName>
        <fullName evidence="3">CYFA0S14e01838g1_1</fullName>
    </submittedName>
    <submittedName>
        <fullName evidence="4">Superoxide dismutase [Fe]</fullName>
    </submittedName>
</protein>
<sequence length="239" mass="27091">MSFISRRLIHTVPRLSTKLPGLYSEKGFQTAWTDYQTLLTTRLSQLTAGTADETRFPFHIAQIHAKDQTKQKVFNAASQAHNNHFFFQQLVSPENNTTRPSRQLEERIEARFGSLDGLKKELVAQSEKIIGQGWLFVVEDYTKQLDILALNNSGTPYHFAGNHALDLNGPISEGDYNELTAMQKDLAEGGQDYTLPLLAVSLWDQSYLVDYGVSGRKQYIEKVFDATNWDVVSSRVFKL</sequence>
<dbReference type="EMBL" id="MPUK01000008">
    <property type="protein sequence ID" value="ONH66019.1"/>
    <property type="molecule type" value="Genomic_DNA"/>
</dbReference>
<proteinExistence type="predicted"/>
<dbReference type="PANTHER" id="PTHR43595:SF2">
    <property type="entry name" value="SMALL RIBOSOMAL SUBUNIT PROTEIN MS42"/>
    <property type="match status" value="1"/>
</dbReference>
<evidence type="ECO:0000313" key="4">
    <source>
        <dbReference type="EMBL" id="ONH66019.1"/>
    </source>
</evidence>
<keyword evidence="5" id="KW-1185">Reference proteome</keyword>
<evidence type="ECO:0000313" key="3">
    <source>
        <dbReference type="EMBL" id="CDR44304.1"/>
    </source>
</evidence>
<evidence type="ECO:0000259" key="2">
    <source>
        <dbReference type="Pfam" id="PF02777"/>
    </source>
</evidence>
<feature type="domain" description="Manganese/iron superoxide dismutase C-terminal" evidence="2">
    <location>
        <begin position="192"/>
        <end position="235"/>
    </location>
</feature>
<dbReference type="Gene3D" id="3.55.40.20">
    <property type="entry name" value="Iron/manganese superoxide dismutase, C-terminal domain"/>
    <property type="match status" value="1"/>
</dbReference>
<name>A0A061BBJ0_CYBFA</name>
<dbReference type="SUPFAM" id="SSF54719">
    <property type="entry name" value="Fe,Mn superoxide dismutase (SOD), C-terminal domain"/>
    <property type="match status" value="1"/>
</dbReference>
<dbReference type="STRING" id="36022.A0A061BBJ0"/>
<dbReference type="OrthoDB" id="275227at2759"/>